<dbReference type="GeneID" id="81377310"/>
<dbReference type="PANTHER" id="PTHR13847:SF213">
    <property type="entry name" value="DEPENDENT OXIDOREDUCTASE, PUTATIVE-RELATED"/>
    <property type="match status" value="1"/>
</dbReference>
<reference evidence="2" key="1">
    <citation type="submission" date="2022-12" db="EMBL/GenBank/DDBJ databases">
        <authorList>
            <person name="Petersen C."/>
        </authorList>
    </citation>
    <scope>NUCLEOTIDE SEQUENCE</scope>
    <source>
        <strain evidence="2">IBT 29677</strain>
    </source>
</reference>
<name>A0A9W9SDU0_9EURO</name>
<accession>A0A9W9SDU0</accession>
<dbReference type="PANTHER" id="PTHR13847">
    <property type="entry name" value="SARCOSINE DEHYDROGENASE-RELATED"/>
    <property type="match status" value="1"/>
</dbReference>
<feature type="domain" description="FAD dependent oxidoreductase" evidence="1">
    <location>
        <begin position="62"/>
        <end position="462"/>
    </location>
</feature>
<evidence type="ECO:0000259" key="1">
    <source>
        <dbReference type="Pfam" id="PF01266"/>
    </source>
</evidence>
<evidence type="ECO:0000313" key="2">
    <source>
        <dbReference type="EMBL" id="KAJ5376807.1"/>
    </source>
</evidence>
<evidence type="ECO:0000313" key="3">
    <source>
        <dbReference type="Proteomes" id="UP001147747"/>
    </source>
</evidence>
<protein>
    <recommendedName>
        <fullName evidence="1">FAD dependent oxidoreductase domain-containing protein</fullName>
    </recommendedName>
</protein>
<comment type="caution">
    <text evidence="2">The sequence shown here is derived from an EMBL/GenBank/DDBJ whole genome shotgun (WGS) entry which is preliminary data.</text>
</comment>
<gene>
    <name evidence="2" type="ORF">N7509_013693</name>
</gene>
<keyword evidence="3" id="KW-1185">Reference proteome</keyword>
<dbReference type="RefSeq" id="XP_056481837.1">
    <property type="nucleotide sequence ID" value="XM_056638330.1"/>
</dbReference>
<dbReference type="AlphaFoldDB" id="A0A9W9SDU0"/>
<dbReference type="EMBL" id="JAPZBU010000012">
    <property type="protein sequence ID" value="KAJ5376807.1"/>
    <property type="molecule type" value="Genomic_DNA"/>
</dbReference>
<dbReference type="OrthoDB" id="512662at2759"/>
<dbReference type="InterPro" id="IPR006076">
    <property type="entry name" value="FAD-dep_OxRdtase"/>
</dbReference>
<sequence length="510" mass="55464">MPFANMLLEDPAIPAIERQQALDRIFADPGIPQNTTTSSFWLKDPHASFATRSSKPLPAEADVVIIGSGITGASIARTLLENGIKSNSSREVPSVIMVEARDICSGATGRNGGHILETADEYSELADEHGEEVAKKTLRFRLAHLNEMLNVCEDLGLTEHVQARKVQFLSAFFGEEAWKDALERLSRFKAGMPEEAAEWIAYDRKSMPEDFKLSRAHGVIAGPAGALWPYKFVTSLLAHLLSKHPGQFRVEDQTAVTSISETPSSTYKYRVETSRGVTSARHVIHCTNAHVTHLVPGLRGRIFPLRGQMSAQTPGSNFPCQAAKHSWMFSYDRGFDYLTQLPSGQMMFGGGFARSEGGGIADLGVATDNEMSLYCDIHLSGALPVVFGRQNWGEIDGDPVQAMWTGNMAFSADGFPWVGQLPSSVTERPGSTSAETGSEWVSAAFGGEGMVQAWLCGKALATMLLKRDNRLSPAVDGDISWLPAQMLVTEDRISKSVLSRTVPSSQRASL</sequence>
<dbReference type="Pfam" id="PF01266">
    <property type="entry name" value="DAO"/>
    <property type="match status" value="1"/>
</dbReference>
<dbReference type="GO" id="GO:0005737">
    <property type="term" value="C:cytoplasm"/>
    <property type="evidence" value="ECO:0007669"/>
    <property type="project" value="TreeGrafter"/>
</dbReference>
<organism evidence="2 3">
    <name type="scientific">Penicillium cosmopolitanum</name>
    <dbReference type="NCBI Taxonomy" id="1131564"/>
    <lineage>
        <taxon>Eukaryota</taxon>
        <taxon>Fungi</taxon>
        <taxon>Dikarya</taxon>
        <taxon>Ascomycota</taxon>
        <taxon>Pezizomycotina</taxon>
        <taxon>Eurotiomycetes</taxon>
        <taxon>Eurotiomycetidae</taxon>
        <taxon>Eurotiales</taxon>
        <taxon>Aspergillaceae</taxon>
        <taxon>Penicillium</taxon>
    </lineage>
</organism>
<reference evidence="2" key="2">
    <citation type="journal article" date="2023" name="IMA Fungus">
        <title>Comparative genomic study of the Penicillium genus elucidates a diverse pangenome and 15 lateral gene transfer events.</title>
        <authorList>
            <person name="Petersen C."/>
            <person name="Sorensen T."/>
            <person name="Nielsen M.R."/>
            <person name="Sondergaard T.E."/>
            <person name="Sorensen J.L."/>
            <person name="Fitzpatrick D.A."/>
            <person name="Frisvad J.C."/>
            <person name="Nielsen K.L."/>
        </authorList>
    </citation>
    <scope>NUCLEOTIDE SEQUENCE</scope>
    <source>
        <strain evidence="2">IBT 29677</strain>
    </source>
</reference>
<dbReference type="InterPro" id="IPR036188">
    <property type="entry name" value="FAD/NAD-bd_sf"/>
</dbReference>
<proteinExistence type="predicted"/>
<dbReference type="Proteomes" id="UP001147747">
    <property type="component" value="Unassembled WGS sequence"/>
</dbReference>
<dbReference type="Gene3D" id="3.50.50.60">
    <property type="entry name" value="FAD/NAD(P)-binding domain"/>
    <property type="match status" value="1"/>
</dbReference>
<dbReference type="Gene3D" id="3.30.9.10">
    <property type="entry name" value="D-Amino Acid Oxidase, subunit A, domain 2"/>
    <property type="match status" value="1"/>
</dbReference>
<dbReference type="SUPFAM" id="SSF51905">
    <property type="entry name" value="FAD/NAD(P)-binding domain"/>
    <property type="match status" value="1"/>
</dbReference>